<keyword evidence="3" id="KW-1185">Reference proteome</keyword>
<dbReference type="KEGG" id="amah:DLM_3803"/>
<protein>
    <recommendedName>
        <fullName evidence="4">Cell division protein ZapB</fullName>
    </recommendedName>
</protein>
<feature type="coiled-coil region" evidence="1">
    <location>
        <begin position="10"/>
        <end position="65"/>
    </location>
</feature>
<sequence length="87" mass="9653">MTLTGLAVILAAMDKELEYLESRVQALIARIKELETQNGRFAQALAEALKENAELNFRVNETRSRVAALVERLPKADVPEQAEGEAE</sequence>
<reference evidence="3" key="1">
    <citation type="journal article" date="2017" name="Biotechnol. Biofuels">
        <title>Evaluation of environmental bacterial communities as a factor affecting the growth of duckweed Lemna minor.</title>
        <authorList>
            <person name="Ishizawa H."/>
            <person name="Kuroda M."/>
            <person name="Morikawa M."/>
            <person name="Ike M."/>
        </authorList>
    </citation>
    <scope>NUCLEOTIDE SEQUENCE [LARGE SCALE GENOMIC DNA]</scope>
    <source>
        <strain evidence="3">H3</strain>
    </source>
</reference>
<reference evidence="3" key="3">
    <citation type="journal article" date="2017" name="Plant Physiol. Biochem.">
        <title>Differential oxidative and antioxidative response of duckweed Lemna minor toward plant growth promoting/inhibiting bacteria.</title>
        <authorList>
            <person name="Ishizawa H."/>
            <person name="Kuroda M."/>
            <person name="Morikawa M."/>
            <person name="Ike M."/>
        </authorList>
    </citation>
    <scope>NUCLEOTIDE SEQUENCE [LARGE SCALE GENOMIC DNA]</scope>
    <source>
        <strain evidence="3">H3</strain>
    </source>
</reference>
<dbReference type="STRING" id="332411.VI06_05915"/>
<name>A0A3G9GS51_9NEIS</name>
<evidence type="ECO:0000313" key="3">
    <source>
        <dbReference type="Proteomes" id="UP000198290"/>
    </source>
</evidence>
<dbReference type="AlphaFoldDB" id="A0A3G9GS51"/>
<dbReference type="EMBL" id="AP018823">
    <property type="protein sequence ID" value="BBF87387.1"/>
    <property type="molecule type" value="Genomic_DNA"/>
</dbReference>
<dbReference type="RefSeq" id="WP_231959907.1">
    <property type="nucleotide sequence ID" value="NZ_AP018823.1"/>
</dbReference>
<organism evidence="2 3">
    <name type="scientific">Aquitalea magnusonii</name>
    <dbReference type="NCBI Taxonomy" id="332411"/>
    <lineage>
        <taxon>Bacteria</taxon>
        <taxon>Pseudomonadati</taxon>
        <taxon>Pseudomonadota</taxon>
        <taxon>Betaproteobacteria</taxon>
        <taxon>Neisseriales</taxon>
        <taxon>Chromobacteriaceae</taxon>
        <taxon>Aquitalea</taxon>
    </lineage>
</organism>
<evidence type="ECO:0000256" key="1">
    <source>
        <dbReference type="SAM" id="Coils"/>
    </source>
</evidence>
<evidence type="ECO:0008006" key="4">
    <source>
        <dbReference type="Google" id="ProtNLM"/>
    </source>
</evidence>
<evidence type="ECO:0000313" key="2">
    <source>
        <dbReference type="EMBL" id="BBF87387.1"/>
    </source>
</evidence>
<dbReference type="Proteomes" id="UP000198290">
    <property type="component" value="Chromosome"/>
</dbReference>
<accession>A0A3G9GS51</accession>
<reference evidence="2 3" key="2">
    <citation type="journal article" date="2017" name="Genome Announc.">
        <title>Draft genome sequence of Aquitalea magnusonii strain H3, a plant growth-promoting bacterium of duckweed Lemna minor.</title>
        <authorList>
            <person name="Ishizawa H."/>
            <person name="Kuroda M."/>
            <person name="Ike M."/>
        </authorList>
    </citation>
    <scope>NUCLEOTIDE SEQUENCE [LARGE SCALE GENOMIC DNA]</scope>
    <source>
        <strain evidence="2 3">H3</strain>
    </source>
</reference>
<keyword evidence="1" id="KW-0175">Coiled coil</keyword>
<proteinExistence type="predicted"/>
<gene>
    <name evidence="2" type="ORF">DLM_3803</name>
</gene>